<proteinExistence type="predicted"/>
<feature type="compositionally biased region" description="Basic and acidic residues" evidence="1">
    <location>
        <begin position="15"/>
        <end position="28"/>
    </location>
</feature>
<sequence>MPLLHNKAIYKKSKVWSDHSKRGGRNSEDLAESSPQLPKKSSEVVGLDESVARSGEGWPDHHQHWRGSPDFRHFVDERIWTM</sequence>
<reference evidence="2 3" key="1">
    <citation type="submission" date="2014-04" db="EMBL/GenBank/DDBJ databases">
        <title>Evolutionary Origins and Diversification of the Mycorrhizal Mutualists.</title>
        <authorList>
            <consortium name="DOE Joint Genome Institute"/>
            <consortium name="Mycorrhizal Genomics Consortium"/>
            <person name="Kohler A."/>
            <person name="Kuo A."/>
            <person name="Nagy L.G."/>
            <person name="Floudas D."/>
            <person name="Copeland A."/>
            <person name="Barry K.W."/>
            <person name="Cichocki N."/>
            <person name="Veneault-Fourrey C."/>
            <person name="LaButti K."/>
            <person name="Lindquist E.A."/>
            <person name="Lipzen A."/>
            <person name="Lundell T."/>
            <person name="Morin E."/>
            <person name="Murat C."/>
            <person name="Riley R."/>
            <person name="Ohm R."/>
            <person name="Sun H."/>
            <person name="Tunlid A."/>
            <person name="Henrissat B."/>
            <person name="Grigoriev I.V."/>
            <person name="Hibbett D.S."/>
            <person name="Martin F."/>
        </authorList>
    </citation>
    <scope>NUCLEOTIDE SEQUENCE [LARGE SCALE GENOMIC DNA]</scope>
    <source>
        <strain evidence="2 3">Koide BX008</strain>
    </source>
</reference>
<dbReference type="InParanoid" id="A0A0C2X3T9"/>
<keyword evidence="3" id="KW-1185">Reference proteome</keyword>
<dbReference type="AlphaFoldDB" id="A0A0C2X3T9"/>
<dbReference type="HOGENOM" id="CLU_2557816_0_0_1"/>
<feature type="region of interest" description="Disordered" evidence="1">
    <location>
        <begin position="15"/>
        <end position="68"/>
    </location>
</feature>
<accession>A0A0C2X3T9</accession>
<protein>
    <submittedName>
        <fullName evidence="2">Uncharacterized protein</fullName>
    </submittedName>
</protein>
<dbReference type="Proteomes" id="UP000054549">
    <property type="component" value="Unassembled WGS sequence"/>
</dbReference>
<feature type="compositionally biased region" description="Basic and acidic residues" evidence="1">
    <location>
        <begin position="58"/>
        <end position="68"/>
    </location>
</feature>
<name>A0A0C2X3T9_AMAMK</name>
<evidence type="ECO:0000313" key="3">
    <source>
        <dbReference type="Proteomes" id="UP000054549"/>
    </source>
</evidence>
<dbReference type="EMBL" id="KN818259">
    <property type="protein sequence ID" value="KIL63398.1"/>
    <property type="molecule type" value="Genomic_DNA"/>
</dbReference>
<evidence type="ECO:0000256" key="1">
    <source>
        <dbReference type="SAM" id="MobiDB-lite"/>
    </source>
</evidence>
<evidence type="ECO:0000313" key="2">
    <source>
        <dbReference type="EMBL" id="KIL63398.1"/>
    </source>
</evidence>
<gene>
    <name evidence="2" type="ORF">M378DRAFT_164463</name>
</gene>
<organism evidence="2 3">
    <name type="scientific">Amanita muscaria (strain Koide BX008)</name>
    <dbReference type="NCBI Taxonomy" id="946122"/>
    <lineage>
        <taxon>Eukaryota</taxon>
        <taxon>Fungi</taxon>
        <taxon>Dikarya</taxon>
        <taxon>Basidiomycota</taxon>
        <taxon>Agaricomycotina</taxon>
        <taxon>Agaricomycetes</taxon>
        <taxon>Agaricomycetidae</taxon>
        <taxon>Agaricales</taxon>
        <taxon>Pluteineae</taxon>
        <taxon>Amanitaceae</taxon>
        <taxon>Amanita</taxon>
    </lineage>
</organism>